<evidence type="ECO:0000259" key="5">
    <source>
        <dbReference type="PROSITE" id="PS50977"/>
    </source>
</evidence>
<feature type="DNA-binding region" description="H-T-H motif" evidence="3">
    <location>
        <begin position="60"/>
        <end position="79"/>
    </location>
</feature>
<organism evidence="6 7">
    <name type="scientific">Rhodoferax potami</name>
    <dbReference type="NCBI Taxonomy" id="3068338"/>
    <lineage>
        <taxon>Bacteria</taxon>
        <taxon>Pseudomonadati</taxon>
        <taxon>Pseudomonadota</taxon>
        <taxon>Betaproteobacteria</taxon>
        <taxon>Burkholderiales</taxon>
        <taxon>Comamonadaceae</taxon>
        <taxon>Rhodoferax</taxon>
    </lineage>
</organism>
<dbReference type="Gene3D" id="1.10.357.10">
    <property type="entry name" value="Tetracycline Repressor, domain 2"/>
    <property type="match status" value="1"/>
</dbReference>
<dbReference type="InterPro" id="IPR036271">
    <property type="entry name" value="Tet_transcr_reg_TetR-rel_C_sf"/>
</dbReference>
<dbReference type="Pfam" id="PF17932">
    <property type="entry name" value="TetR_C_24"/>
    <property type="match status" value="1"/>
</dbReference>
<dbReference type="PANTHER" id="PTHR30055">
    <property type="entry name" value="HTH-TYPE TRANSCRIPTIONAL REGULATOR RUTR"/>
    <property type="match status" value="1"/>
</dbReference>
<feature type="compositionally biased region" description="Low complexity" evidence="4">
    <location>
        <begin position="1"/>
        <end position="18"/>
    </location>
</feature>
<dbReference type="InterPro" id="IPR041490">
    <property type="entry name" value="KstR2_TetR_C"/>
</dbReference>
<feature type="compositionally biased region" description="Basic and acidic residues" evidence="4">
    <location>
        <begin position="28"/>
        <end position="40"/>
    </location>
</feature>
<dbReference type="EMBL" id="JAVBIK010000001">
    <property type="protein sequence ID" value="MDT7519358.1"/>
    <property type="molecule type" value="Genomic_DNA"/>
</dbReference>
<comment type="caution">
    <text evidence="6">The sequence shown here is derived from an EMBL/GenBank/DDBJ whole genome shotgun (WGS) entry which is preliminary data.</text>
</comment>
<dbReference type="InterPro" id="IPR017956">
    <property type="entry name" value="AT_hook_DNA-bd_motif"/>
</dbReference>
<feature type="domain" description="HTH tetR-type" evidence="5">
    <location>
        <begin position="37"/>
        <end position="97"/>
    </location>
</feature>
<evidence type="ECO:0000313" key="7">
    <source>
        <dbReference type="Proteomes" id="UP001321700"/>
    </source>
</evidence>
<keyword evidence="7" id="KW-1185">Reference proteome</keyword>
<evidence type="ECO:0000256" key="4">
    <source>
        <dbReference type="SAM" id="MobiDB-lite"/>
    </source>
</evidence>
<evidence type="ECO:0000256" key="2">
    <source>
        <dbReference type="ARBA" id="ARBA00023125"/>
    </source>
</evidence>
<name>A0ABU3KPV4_9BURK</name>
<dbReference type="Pfam" id="PF02178">
    <property type="entry name" value="AT_hook"/>
    <property type="match status" value="1"/>
</dbReference>
<reference evidence="6 7" key="1">
    <citation type="submission" date="2023-08" db="EMBL/GenBank/DDBJ databases">
        <title>Rhodoferax potami sp. nov. and Rhodoferax mekongensis sp. nov., isolated from the Mekong River in Thailand.</title>
        <authorList>
            <person name="Kitikhun S."/>
            <person name="Charoenyingcharoen P."/>
            <person name="Siriarchawattana P."/>
            <person name="Likhitrattanapisal S."/>
            <person name="Nilsakha T."/>
            <person name="Chanpet A."/>
            <person name="Rattanawaree P."/>
            <person name="Ingsriswang S."/>
        </authorList>
    </citation>
    <scope>NUCLEOTIDE SEQUENCE [LARGE SCALE GENOMIC DNA]</scope>
    <source>
        <strain evidence="6 7">TBRC 17660</strain>
    </source>
</reference>
<feature type="region of interest" description="Disordered" evidence="4">
    <location>
        <begin position="1"/>
        <end position="40"/>
    </location>
</feature>
<dbReference type="InterPro" id="IPR001647">
    <property type="entry name" value="HTH_TetR"/>
</dbReference>
<proteinExistence type="predicted"/>
<dbReference type="SUPFAM" id="SSF48498">
    <property type="entry name" value="Tetracyclin repressor-like, C-terminal domain"/>
    <property type="match status" value="1"/>
</dbReference>
<accession>A0ABU3KPV4</accession>
<keyword evidence="1" id="KW-0175">Coiled coil</keyword>
<dbReference type="PANTHER" id="PTHR30055:SF183">
    <property type="entry name" value="NUCLEOID OCCLUSION FACTOR SLMA"/>
    <property type="match status" value="1"/>
</dbReference>
<dbReference type="InterPro" id="IPR050109">
    <property type="entry name" value="HTH-type_TetR-like_transc_reg"/>
</dbReference>
<dbReference type="Proteomes" id="UP001321700">
    <property type="component" value="Unassembled WGS sequence"/>
</dbReference>
<gene>
    <name evidence="6" type="ORF">RAE19_11655</name>
</gene>
<keyword evidence="2 3" id="KW-0238">DNA-binding</keyword>
<dbReference type="SUPFAM" id="SSF46689">
    <property type="entry name" value="Homeodomain-like"/>
    <property type="match status" value="1"/>
</dbReference>
<dbReference type="Pfam" id="PF00440">
    <property type="entry name" value="TetR_N"/>
    <property type="match status" value="1"/>
</dbReference>
<evidence type="ECO:0000256" key="3">
    <source>
        <dbReference type="PROSITE-ProRule" id="PRU00335"/>
    </source>
</evidence>
<dbReference type="PROSITE" id="PS50977">
    <property type="entry name" value="HTH_TETR_2"/>
    <property type="match status" value="1"/>
</dbReference>
<dbReference type="RefSeq" id="WP_313875040.1">
    <property type="nucleotide sequence ID" value="NZ_JAVBIK010000001.1"/>
</dbReference>
<dbReference type="InterPro" id="IPR009057">
    <property type="entry name" value="Homeodomain-like_sf"/>
</dbReference>
<evidence type="ECO:0000256" key="1">
    <source>
        <dbReference type="ARBA" id="ARBA00023054"/>
    </source>
</evidence>
<protein>
    <submittedName>
        <fullName evidence="6">TetR/AcrR family transcriptional regulator</fullName>
    </submittedName>
</protein>
<dbReference type="PRINTS" id="PR00455">
    <property type="entry name" value="HTHTETR"/>
</dbReference>
<sequence length="225" mass="24725">MTPTETLPAAPAEDAAPPEAKRPRGRPRKTEDERDDGNRRHELLKAAAQLFRRQGFAATTTRDIANSAGMQSGSPFYHFKSKDALLFAVMEAGMHSALANQQRVLGDAAYAALSPADKLRRLVHAHFEVLLGPGNDFVPVMLYEWRSLQRPQRKVLHKLIAAYEALWMPVLQALQDSGQLKAPVGVARLLILGALNWSVQWFDPAKGATVEALGGHAVAMFIQEV</sequence>
<evidence type="ECO:0000313" key="6">
    <source>
        <dbReference type="EMBL" id="MDT7519358.1"/>
    </source>
</evidence>